<feature type="domain" description="Gfo/Idh/MocA-like oxidoreductase N-terminal" evidence="3">
    <location>
        <begin position="23"/>
        <end position="142"/>
    </location>
</feature>
<evidence type="ECO:0000256" key="2">
    <source>
        <dbReference type="ARBA" id="ARBA00023002"/>
    </source>
</evidence>
<reference evidence="5" key="1">
    <citation type="journal article" date="2022" name="Cell">
        <title>Design, construction, and in vivo augmentation of a complex gut microbiome.</title>
        <authorList>
            <person name="Cheng A.G."/>
            <person name="Ho P.Y."/>
            <person name="Aranda-Diaz A."/>
            <person name="Jain S."/>
            <person name="Yu F.B."/>
            <person name="Meng X."/>
            <person name="Wang M."/>
            <person name="Iakiviak M."/>
            <person name="Nagashima K."/>
            <person name="Zhao A."/>
            <person name="Murugkar P."/>
            <person name="Patil A."/>
            <person name="Atabakhsh K."/>
            <person name="Weakley A."/>
            <person name="Yan J."/>
            <person name="Brumbaugh A.R."/>
            <person name="Higginbottom S."/>
            <person name="Dimas A."/>
            <person name="Shiver A.L."/>
            <person name="Deutschbauer A."/>
            <person name="Neff N."/>
            <person name="Sonnenburg J.L."/>
            <person name="Huang K.C."/>
            <person name="Fischbach M.A."/>
        </authorList>
    </citation>
    <scope>NUCLEOTIDE SEQUENCE</scope>
    <source>
        <strain evidence="5">DSM 19829</strain>
    </source>
</reference>
<comment type="similarity">
    <text evidence="1">Belongs to the Gfo/Idh/MocA family.</text>
</comment>
<name>A0ABY5VEI1_9FIRM</name>
<dbReference type="Proteomes" id="UP001060164">
    <property type="component" value="Chromosome"/>
</dbReference>
<dbReference type="PANTHER" id="PTHR43708">
    <property type="entry name" value="CONSERVED EXPRESSED OXIDOREDUCTASE (EUROFUNG)"/>
    <property type="match status" value="1"/>
</dbReference>
<sequence length="366" mass="41414">MENLCEKFTQATLPRLPKNKTMKIGCIGSGFIMAECQLSAYRKSGFCVYGIASRTYGNAKKVGERYQIPNVYQTIEELIADTEIEIVDIALPPHVQKDIVRLCCEQDHIRGILCQKPLAVNLNDVKEISRMCKNAGIKVAVNQNMRYDQSIRALKYALEEGYLGDPVLASIDLRALAGVQPFFREYGKFEILDLAIHHLDCFRYLFGDPEKVTAVCRPDPRTPFEHRDGLSEYILQYKNGLIANSIDDGYAGPDEPCASERYINWRVEGTGGIALGTIGWHRFPEITPSTFKLASTRIPDKWLTPSWKTAWFPDAFTGTMADLMCALEEDREPVISVEDNLVTMACVEACYKSIREERTVYLRELL</sequence>
<keyword evidence="6" id="KW-1185">Reference proteome</keyword>
<organism evidence="5 6">
    <name type="scientific">Ruminococcus gauvreauii</name>
    <dbReference type="NCBI Taxonomy" id="438033"/>
    <lineage>
        <taxon>Bacteria</taxon>
        <taxon>Bacillati</taxon>
        <taxon>Bacillota</taxon>
        <taxon>Clostridia</taxon>
        <taxon>Eubacteriales</taxon>
        <taxon>Oscillospiraceae</taxon>
        <taxon>Ruminococcus</taxon>
    </lineage>
</organism>
<keyword evidence="2" id="KW-0560">Oxidoreductase</keyword>
<dbReference type="InterPro" id="IPR036291">
    <property type="entry name" value="NAD(P)-bd_dom_sf"/>
</dbReference>
<dbReference type="PANTHER" id="PTHR43708:SF5">
    <property type="entry name" value="CONSERVED EXPRESSED OXIDOREDUCTASE (EUROFUNG)-RELATED"/>
    <property type="match status" value="1"/>
</dbReference>
<protein>
    <submittedName>
        <fullName evidence="5">Gfo/Idh/MocA family oxidoreductase</fullName>
    </submittedName>
</protein>
<evidence type="ECO:0000256" key="1">
    <source>
        <dbReference type="ARBA" id="ARBA00010928"/>
    </source>
</evidence>
<dbReference type="InterPro" id="IPR000683">
    <property type="entry name" value="Gfo/Idh/MocA-like_OxRdtase_N"/>
</dbReference>
<dbReference type="SUPFAM" id="SSF51735">
    <property type="entry name" value="NAD(P)-binding Rossmann-fold domains"/>
    <property type="match status" value="1"/>
</dbReference>
<evidence type="ECO:0000313" key="6">
    <source>
        <dbReference type="Proteomes" id="UP001060164"/>
    </source>
</evidence>
<dbReference type="InterPro" id="IPR051317">
    <property type="entry name" value="Gfo/Idh/MocA_oxidoreduct"/>
</dbReference>
<proteinExistence type="inferred from homology"/>
<dbReference type="Pfam" id="PF02894">
    <property type="entry name" value="GFO_IDH_MocA_C"/>
    <property type="match status" value="1"/>
</dbReference>
<accession>A0ABY5VEI1</accession>
<dbReference type="SUPFAM" id="SSF55347">
    <property type="entry name" value="Glyceraldehyde-3-phosphate dehydrogenase-like, C-terminal domain"/>
    <property type="match status" value="1"/>
</dbReference>
<evidence type="ECO:0000259" key="3">
    <source>
        <dbReference type="Pfam" id="PF01408"/>
    </source>
</evidence>
<dbReference type="Gene3D" id="3.30.360.10">
    <property type="entry name" value="Dihydrodipicolinate Reductase, domain 2"/>
    <property type="match status" value="1"/>
</dbReference>
<dbReference type="Gene3D" id="3.40.50.720">
    <property type="entry name" value="NAD(P)-binding Rossmann-like Domain"/>
    <property type="match status" value="1"/>
</dbReference>
<gene>
    <name evidence="5" type="ORF">NQ502_15650</name>
</gene>
<evidence type="ECO:0000313" key="5">
    <source>
        <dbReference type="EMBL" id="UWP58789.1"/>
    </source>
</evidence>
<dbReference type="Pfam" id="PF01408">
    <property type="entry name" value="GFO_IDH_MocA"/>
    <property type="match status" value="1"/>
</dbReference>
<dbReference type="RefSeq" id="WP_028527454.1">
    <property type="nucleotide sequence ID" value="NZ_CABLBR010000001.1"/>
</dbReference>
<feature type="domain" description="Gfo/Idh/MocA-like oxidoreductase C-terminal" evidence="4">
    <location>
        <begin position="156"/>
        <end position="361"/>
    </location>
</feature>
<dbReference type="EMBL" id="CP102290">
    <property type="protein sequence ID" value="UWP58789.1"/>
    <property type="molecule type" value="Genomic_DNA"/>
</dbReference>
<dbReference type="InterPro" id="IPR004104">
    <property type="entry name" value="Gfo/Idh/MocA-like_OxRdtase_C"/>
</dbReference>
<evidence type="ECO:0000259" key="4">
    <source>
        <dbReference type="Pfam" id="PF02894"/>
    </source>
</evidence>